<gene>
    <name evidence="1" type="ORF">I0D00_04860</name>
</gene>
<organism evidence="1 2">
    <name type="scientific">Pseudomonas lalucatii</name>
    <dbReference type="NCBI Taxonomy" id="1424203"/>
    <lineage>
        <taxon>Bacteria</taxon>
        <taxon>Pseudomonadati</taxon>
        <taxon>Pseudomonadota</taxon>
        <taxon>Gammaproteobacteria</taxon>
        <taxon>Pseudomonadales</taxon>
        <taxon>Pseudomonadaceae</taxon>
        <taxon>Pseudomonas</taxon>
    </lineage>
</organism>
<name>A0ABS5PXP5_9PSED</name>
<accession>A0ABS5PXP5</accession>
<sequence>MNLPELPAKASRSELRKAMLRLRLEMHRQELRHETLVLLQPLRQAQHFGRHWREELRDSNAPLWAAGGALLLATLGMRRGHWRRWLRIALIAFPLLRRHPPRPPASDRAERG</sequence>
<evidence type="ECO:0008006" key="3">
    <source>
        <dbReference type="Google" id="ProtNLM"/>
    </source>
</evidence>
<evidence type="ECO:0000313" key="2">
    <source>
        <dbReference type="Proteomes" id="UP001196601"/>
    </source>
</evidence>
<dbReference type="Proteomes" id="UP001196601">
    <property type="component" value="Unassembled WGS sequence"/>
</dbReference>
<keyword evidence="2" id="KW-1185">Reference proteome</keyword>
<evidence type="ECO:0000313" key="1">
    <source>
        <dbReference type="EMBL" id="MBS7661277.1"/>
    </source>
</evidence>
<comment type="caution">
    <text evidence="1">The sequence shown here is derived from an EMBL/GenBank/DDBJ whole genome shotgun (WGS) entry which is preliminary data.</text>
</comment>
<reference evidence="1 2" key="1">
    <citation type="journal article" date="2021" name="Syst. Appl. Microbiol.">
        <title>Pseudomonas lalucatii sp. nov. isolated from Vallgornera, a karstic cave in Mallorca, Western Mediterranean.</title>
        <authorList>
            <person name="Busquets A."/>
            <person name="Mulet M."/>
            <person name="Gomila M."/>
            <person name="Garcia-Valdes E."/>
        </authorList>
    </citation>
    <scope>NUCLEOTIDE SEQUENCE [LARGE SCALE GENOMIC DNA]</scope>
    <source>
        <strain evidence="1 2">R1b54</strain>
    </source>
</reference>
<dbReference type="RefSeq" id="WP_213638609.1">
    <property type="nucleotide sequence ID" value="NZ_JADPMV010000001.1"/>
</dbReference>
<dbReference type="EMBL" id="JADPMV010000001">
    <property type="protein sequence ID" value="MBS7661277.1"/>
    <property type="molecule type" value="Genomic_DNA"/>
</dbReference>
<protein>
    <recommendedName>
        <fullName evidence="3">YqjK-like protein</fullName>
    </recommendedName>
</protein>
<proteinExistence type="predicted"/>